<feature type="domain" description="DnaB/C C-terminal" evidence="3">
    <location>
        <begin position="328"/>
        <end position="387"/>
    </location>
</feature>
<evidence type="ECO:0000259" key="4">
    <source>
        <dbReference type="Pfam" id="PF25888"/>
    </source>
</evidence>
<dbReference type="Pfam" id="PF25888">
    <property type="entry name" value="WHD_DnaB"/>
    <property type="match status" value="1"/>
</dbReference>
<dbReference type="STRING" id="1069536.SINU_13405"/>
<evidence type="ECO:0000313" key="5">
    <source>
        <dbReference type="EMBL" id="KLI01460.1"/>
    </source>
</evidence>
<evidence type="ECO:0000256" key="1">
    <source>
        <dbReference type="ARBA" id="ARBA00093462"/>
    </source>
</evidence>
<dbReference type="Pfam" id="PF07261">
    <property type="entry name" value="DnaB_2"/>
    <property type="match status" value="1"/>
</dbReference>
<dbReference type="InterPro" id="IPR058660">
    <property type="entry name" value="WHD_DnaB"/>
</dbReference>
<sequence>MLQSWKEVLPGDHYRVETNGLLHSFDQRVITLLYQPLIGIEAASLYFTLWQEVEFLEEHLTHHHLMGSMNLSLDRILKARKKLEAVGLLESLKKKEAAPGQFVYRLEPPLTPNRFFKDGFLNLFLYRQIGAREYKRLAELFAVHRVNTADYEDVSASFDEVFKSVPASETIDERNNVKTEGSWAHRATSPKIGLKTHFDFKQMMTYLSDAIVEEDALTEDVRQAIDKLAFVYRTEPYDMSKAVQAAALHTGEVDIDALRKEVRDFYLLEHGADEMPALYERRQPESQREFTEKEPQTEEEQLIAWYERNSPYQLLEALGQGSKPAAPDLRLIENLMFDTKINPGVINVLIDYISQVNDHKLNKAFVEKVAAQWARANVTTVRQAMNYAREEQKKRKQTKKSPATRAPASARTSARKEHQEVIPEWMKRPKKTEKQTKENEEAVKQRAKWLEDYLNQI</sequence>
<evidence type="ECO:0000256" key="2">
    <source>
        <dbReference type="SAM" id="MobiDB-lite"/>
    </source>
</evidence>
<accession>A0A0U1QKW3</accession>
<dbReference type="InterPro" id="IPR006343">
    <property type="entry name" value="DnaB/C_C"/>
</dbReference>
<comment type="similarity">
    <text evidence="1">Belongs to the DnaB/DnaD family.</text>
</comment>
<evidence type="ECO:0000313" key="6">
    <source>
        <dbReference type="Proteomes" id="UP000035553"/>
    </source>
</evidence>
<feature type="domain" description="Replicative helicase loading/DNA remodeling protein DnaB N-terminal winged helix" evidence="4">
    <location>
        <begin position="10"/>
        <end position="261"/>
    </location>
</feature>
<name>A0A0U1QKW3_9BACL</name>
<gene>
    <name evidence="5" type="ORF">SINU_13405</name>
</gene>
<evidence type="ECO:0000259" key="3">
    <source>
        <dbReference type="Pfam" id="PF07261"/>
    </source>
</evidence>
<feature type="region of interest" description="Disordered" evidence="2">
    <location>
        <begin position="389"/>
        <end position="443"/>
    </location>
</feature>
<dbReference type="RefSeq" id="WP_047035535.1">
    <property type="nucleotide sequence ID" value="NZ_AFVQ02000200.1"/>
</dbReference>
<reference evidence="5 6" key="1">
    <citation type="journal article" date="2011" name="J. Bacteriol.">
        <title>Draft genome sequence of Sporolactobacillus inulinus strain CASD, an efficient D-lactic acid-producing bacterium with high-concentration lactate tolerance capability.</title>
        <authorList>
            <person name="Yu B."/>
            <person name="Su F."/>
            <person name="Wang L."/>
            <person name="Xu K."/>
            <person name="Zhao B."/>
            <person name="Xu P."/>
        </authorList>
    </citation>
    <scope>NUCLEOTIDE SEQUENCE [LARGE SCALE GENOMIC DNA]</scope>
    <source>
        <strain evidence="5 6">CASD</strain>
    </source>
</reference>
<dbReference type="OrthoDB" id="2082007at2"/>
<organism evidence="5 6">
    <name type="scientific">Sporolactobacillus inulinus CASD</name>
    <dbReference type="NCBI Taxonomy" id="1069536"/>
    <lineage>
        <taxon>Bacteria</taxon>
        <taxon>Bacillati</taxon>
        <taxon>Bacillota</taxon>
        <taxon>Bacilli</taxon>
        <taxon>Bacillales</taxon>
        <taxon>Sporolactobacillaceae</taxon>
        <taxon>Sporolactobacillus</taxon>
    </lineage>
</organism>
<dbReference type="EMBL" id="AFVQ02000200">
    <property type="protein sequence ID" value="KLI01460.1"/>
    <property type="molecule type" value="Genomic_DNA"/>
</dbReference>
<feature type="compositionally biased region" description="Basic and acidic residues" evidence="2">
    <location>
        <begin position="414"/>
        <end position="443"/>
    </location>
</feature>
<dbReference type="Proteomes" id="UP000035553">
    <property type="component" value="Unassembled WGS sequence"/>
</dbReference>
<comment type="caution">
    <text evidence="5">The sequence shown here is derived from an EMBL/GenBank/DDBJ whole genome shotgun (WGS) entry which is preliminary data.</text>
</comment>
<dbReference type="AlphaFoldDB" id="A0A0U1QKW3"/>
<protein>
    <submittedName>
        <fullName evidence="5">Replication initiation and membrane attachment family protein</fullName>
    </submittedName>
</protein>
<keyword evidence="6" id="KW-1185">Reference proteome</keyword>
<feature type="compositionally biased region" description="Low complexity" evidence="2">
    <location>
        <begin position="400"/>
        <end position="412"/>
    </location>
</feature>
<proteinExistence type="inferred from homology"/>